<accession>A0A667WRQ6</accession>
<dbReference type="Proteomes" id="UP000472263">
    <property type="component" value="Chromosome 13"/>
</dbReference>
<evidence type="ECO:0000313" key="1">
    <source>
        <dbReference type="Ensembl" id="ENSMMDP00005008325.1"/>
    </source>
</evidence>
<keyword evidence="2" id="KW-1185">Reference proteome</keyword>
<dbReference type="Ensembl" id="ENSMMDT00005008566.1">
    <property type="protein sequence ID" value="ENSMMDP00005008325.1"/>
    <property type="gene ID" value="ENSMMDG00005004618.1"/>
</dbReference>
<sequence length="70" mass="7444">CKLVITLTGSFPCGGTLQHPPHSSGCTGTNRSRKLPRSLSAASYSTVSLSYPPPVFFKQKQNKDTCALSS</sequence>
<reference evidence="1" key="2">
    <citation type="submission" date="2025-08" db="UniProtKB">
        <authorList>
            <consortium name="Ensembl"/>
        </authorList>
    </citation>
    <scope>IDENTIFICATION</scope>
</reference>
<dbReference type="AlphaFoldDB" id="A0A667WRQ6"/>
<proteinExistence type="predicted"/>
<name>A0A667WRQ6_9TELE</name>
<reference evidence="1" key="3">
    <citation type="submission" date="2025-09" db="UniProtKB">
        <authorList>
            <consortium name="Ensembl"/>
        </authorList>
    </citation>
    <scope>IDENTIFICATION</scope>
</reference>
<dbReference type="InParanoid" id="A0A667WRQ6"/>
<organism evidence="1 2">
    <name type="scientific">Myripristis murdjan</name>
    <name type="common">pinecone soldierfish</name>
    <dbReference type="NCBI Taxonomy" id="586833"/>
    <lineage>
        <taxon>Eukaryota</taxon>
        <taxon>Metazoa</taxon>
        <taxon>Chordata</taxon>
        <taxon>Craniata</taxon>
        <taxon>Vertebrata</taxon>
        <taxon>Euteleostomi</taxon>
        <taxon>Actinopterygii</taxon>
        <taxon>Neopterygii</taxon>
        <taxon>Teleostei</taxon>
        <taxon>Neoteleostei</taxon>
        <taxon>Acanthomorphata</taxon>
        <taxon>Holocentriformes</taxon>
        <taxon>Holocentridae</taxon>
        <taxon>Myripristis</taxon>
    </lineage>
</organism>
<protein>
    <submittedName>
        <fullName evidence="1">Uncharacterized protein</fullName>
    </submittedName>
</protein>
<reference evidence="1" key="1">
    <citation type="submission" date="2019-06" db="EMBL/GenBank/DDBJ databases">
        <authorList>
            <consortium name="Wellcome Sanger Institute Data Sharing"/>
        </authorList>
    </citation>
    <scope>NUCLEOTIDE SEQUENCE [LARGE SCALE GENOMIC DNA]</scope>
</reference>
<evidence type="ECO:0000313" key="2">
    <source>
        <dbReference type="Proteomes" id="UP000472263"/>
    </source>
</evidence>